<evidence type="ECO:0000313" key="4">
    <source>
        <dbReference type="Proteomes" id="UP000076296"/>
    </source>
</evidence>
<sequence>MKKYLLICLLPIFITACSAKPSPQEELDLQARFLPTVYNIDAGTYAFVSKEAPTPLTKQMYEDALFKLGLLKRYDDQASANFKLEKTIEPIKLNTLCLMSKFVNNPTYIKAVKHSIEQEPDLNKWLKEKQPKWQKALSKEDPAIFDYPCNITIKPL</sequence>
<dbReference type="EMBL" id="VHGY01000038">
    <property type="protein sequence ID" value="TPU61973.1"/>
    <property type="molecule type" value="Genomic_DNA"/>
</dbReference>
<feature type="chain" id="PRO_5015043010" evidence="1">
    <location>
        <begin position="20"/>
        <end position="156"/>
    </location>
</feature>
<dbReference type="Proteomes" id="UP000076296">
    <property type="component" value="Unassembled WGS sequence"/>
</dbReference>
<dbReference type="PROSITE" id="PS51257">
    <property type="entry name" value="PROKAR_LIPOPROTEIN"/>
    <property type="match status" value="1"/>
</dbReference>
<feature type="signal peptide" evidence="1">
    <location>
        <begin position="1"/>
        <end position="19"/>
    </location>
</feature>
<evidence type="ECO:0000313" key="3">
    <source>
        <dbReference type="EMBL" id="TPU61973.1"/>
    </source>
</evidence>
<dbReference type="Proteomes" id="UP000315888">
    <property type="component" value="Unassembled WGS sequence"/>
</dbReference>
<dbReference type="EMBL" id="LRDT01000010">
    <property type="protein sequence ID" value="KZA21015.1"/>
    <property type="molecule type" value="Genomic_DNA"/>
</dbReference>
<proteinExistence type="predicted"/>
<dbReference type="AlphaFoldDB" id="A0A0M3FGR3"/>
<organism evidence="3 5">
    <name type="scientific">Acinetobacter baumannii</name>
    <dbReference type="NCBI Taxonomy" id="470"/>
    <lineage>
        <taxon>Bacteria</taxon>
        <taxon>Pseudomonadati</taxon>
        <taxon>Pseudomonadota</taxon>
        <taxon>Gammaproteobacteria</taxon>
        <taxon>Moraxellales</taxon>
        <taxon>Moraxellaceae</taxon>
        <taxon>Acinetobacter</taxon>
        <taxon>Acinetobacter calcoaceticus/baumannii complex</taxon>
    </lineage>
</organism>
<name>A0A0M3FGR3_ACIBA</name>
<protein>
    <submittedName>
        <fullName evidence="3">Uncharacterized protein</fullName>
    </submittedName>
</protein>
<reference evidence="2 4" key="1">
    <citation type="submission" date="2016-01" db="EMBL/GenBank/DDBJ databases">
        <title>Draft sequences of Acinetobacter baumannii isolates from wounded military personnel.</title>
        <authorList>
            <person name="Arivett B.A."/>
            <person name="Fiester S.E."/>
            <person name="Ream D.C."/>
            <person name="Actis L.A."/>
        </authorList>
    </citation>
    <scope>NUCLEOTIDE SEQUENCE [LARGE SCALE GENOMIC DNA]</scope>
    <source>
        <strain evidence="2 4">AB2828</strain>
    </source>
</reference>
<dbReference type="RefSeq" id="WP_000760381.1">
    <property type="nucleotide sequence ID" value="NZ_BHFY01000019.1"/>
</dbReference>
<gene>
    <name evidence="3" type="ORF">FJU42_14365</name>
    <name evidence="2" type="ORF">LV35_00742</name>
</gene>
<accession>A0A0M3FGR3</accession>
<keyword evidence="1" id="KW-0732">Signal</keyword>
<evidence type="ECO:0000313" key="2">
    <source>
        <dbReference type="EMBL" id="KZA21015.1"/>
    </source>
</evidence>
<comment type="caution">
    <text evidence="3">The sequence shown here is derived from an EMBL/GenBank/DDBJ whole genome shotgun (WGS) entry which is preliminary data.</text>
</comment>
<reference evidence="3 5" key="2">
    <citation type="submission" date="2019-06" db="EMBL/GenBank/DDBJ databases">
        <title>A Diverse Panel of Clinical Acinetobacter baumannii for Research Use.</title>
        <authorList>
            <person name="Mcgann P."/>
            <person name="Snesrud E."/>
            <person name="Galac M.R."/>
        </authorList>
    </citation>
    <scope>NUCLEOTIDE SEQUENCE [LARGE SCALE GENOMIC DNA]</scope>
    <source>
        <strain evidence="3 5">MRSN14237</strain>
    </source>
</reference>
<evidence type="ECO:0000313" key="5">
    <source>
        <dbReference type="Proteomes" id="UP000315888"/>
    </source>
</evidence>
<evidence type="ECO:0000256" key="1">
    <source>
        <dbReference type="SAM" id="SignalP"/>
    </source>
</evidence>